<dbReference type="RefSeq" id="WP_052476633.1">
    <property type="nucleotide sequence ID" value="NZ_AP014548.1"/>
</dbReference>
<keyword evidence="5" id="KW-1003">Cell membrane</keyword>
<dbReference type="InterPro" id="IPR036950">
    <property type="entry name" value="PBP_transglycosylase"/>
</dbReference>
<keyword evidence="9" id="KW-0808">Transferase</keyword>
<keyword evidence="11" id="KW-0133">Cell shape</keyword>
<keyword evidence="8" id="KW-0328">Glycosyltransferase</keyword>
<comment type="catalytic activity">
    <reaction evidence="16">
        <text>Preferential cleavage: (Ac)2-L-Lys-D-Ala-|-D-Ala. Also transpeptidation of peptidyl-alanyl moieties that are N-acyl substituents of D-alanine.</text>
        <dbReference type="EC" id="3.4.16.4"/>
    </reaction>
</comment>
<evidence type="ECO:0000256" key="18">
    <source>
        <dbReference type="SAM" id="Phobius"/>
    </source>
</evidence>
<evidence type="ECO:0000256" key="8">
    <source>
        <dbReference type="ARBA" id="ARBA00022676"/>
    </source>
</evidence>
<evidence type="ECO:0000256" key="12">
    <source>
        <dbReference type="ARBA" id="ARBA00022984"/>
    </source>
</evidence>
<dbReference type="SUPFAM" id="SSF56601">
    <property type="entry name" value="beta-lactamase/transpeptidase-like"/>
    <property type="match status" value="1"/>
</dbReference>
<keyword evidence="6" id="KW-0121">Carboxypeptidase</keyword>
<name>W8VZC1_9FLAO</name>
<evidence type="ECO:0000256" key="2">
    <source>
        <dbReference type="ARBA" id="ARBA00004752"/>
    </source>
</evidence>
<keyword evidence="18" id="KW-1133">Transmembrane helix</keyword>
<dbReference type="GO" id="GO:0008658">
    <property type="term" value="F:penicillin binding"/>
    <property type="evidence" value="ECO:0007669"/>
    <property type="project" value="InterPro"/>
</dbReference>
<feature type="transmembrane region" description="Helical" evidence="18">
    <location>
        <begin position="29"/>
        <end position="51"/>
    </location>
</feature>
<evidence type="ECO:0000256" key="10">
    <source>
        <dbReference type="ARBA" id="ARBA00022801"/>
    </source>
</evidence>
<evidence type="ECO:0000256" key="16">
    <source>
        <dbReference type="ARBA" id="ARBA00034000"/>
    </source>
</evidence>
<keyword evidence="12" id="KW-0573">Peptidoglycan synthesis</keyword>
<dbReference type="GO" id="GO:0005886">
    <property type="term" value="C:plasma membrane"/>
    <property type="evidence" value="ECO:0007669"/>
    <property type="project" value="UniProtKB-SubCell"/>
</dbReference>
<dbReference type="SUPFAM" id="SSF53955">
    <property type="entry name" value="Lysozyme-like"/>
    <property type="match status" value="1"/>
</dbReference>
<dbReference type="GO" id="GO:0008955">
    <property type="term" value="F:peptidoglycan glycosyltransferase activity"/>
    <property type="evidence" value="ECO:0007669"/>
    <property type="project" value="UniProtKB-EC"/>
</dbReference>
<dbReference type="InterPro" id="IPR001460">
    <property type="entry name" value="PCN-bd_Tpept"/>
</dbReference>
<dbReference type="InterPro" id="IPR012338">
    <property type="entry name" value="Beta-lactam/transpept-like"/>
</dbReference>
<dbReference type="InterPro" id="IPR050396">
    <property type="entry name" value="Glycosyltr_51/Transpeptidase"/>
</dbReference>
<keyword evidence="7" id="KW-0645">Protease</keyword>
<evidence type="ECO:0000256" key="5">
    <source>
        <dbReference type="ARBA" id="ARBA00022475"/>
    </source>
</evidence>
<evidence type="ECO:0000256" key="6">
    <source>
        <dbReference type="ARBA" id="ARBA00022645"/>
    </source>
</evidence>
<protein>
    <submittedName>
        <fullName evidence="21">Multimodular transpeptidase-transglycosylase</fullName>
    </submittedName>
</protein>
<evidence type="ECO:0000313" key="21">
    <source>
        <dbReference type="EMBL" id="BAO54316.1"/>
    </source>
</evidence>
<dbReference type="GO" id="GO:0006508">
    <property type="term" value="P:proteolysis"/>
    <property type="evidence" value="ECO:0007669"/>
    <property type="project" value="UniProtKB-KW"/>
</dbReference>
<dbReference type="InterPro" id="IPR001264">
    <property type="entry name" value="Glyco_trans_51"/>
</dbReference>
<dbReference type="Proteomes" id="UP000031760">
    <property type="component" value="Chromosome"/>
</dbReference>
<keyword evidence="10" id="KW-0378">Hydrolase</keyword>
<keyword evidence="13 18" id="KW-0472">Membrane</keyword>
<dbReference type="OrthoDB" id="9766909at2"/>
<organism evidence="21 22">
    <name type="scientific">Nonlabens marinus S1-08</name>
    <dbReference type="NCBI Taxonomy" id="1454201"/>
    <lineage>
        <taxon>Bacteria</taxon>
        <taxon>Pseudomonadati</taxon>
        <taxon>Bacteroidota</taxon>
        <taxon>Flavobacteriia</taxon>
        <taxon>Flavobacteriales</taxon>
        <taxon>Flavobacteriaceae</taxon>
        <taxon>Nonlabens</taxon>
    </lineage>
</organism>
<evidence type="ECO:0000256" key="7">
    <source>
        <dbReference type="ARBA" id="ARBA00022670"/>
    </source>
</evidence>
<evidence type="ECO:0000256" key="9">
    <source>
        <dbReference type="ARBA" id="ARBA00022679"/>
    </source>
</evidence>
<feature type="domain" description="Penicillin-binding protein transpeptidase" evidence="19">
    <location>
        <begin position="429"/>
        <end position="664"/>
    </location>
</feature>
<dbReference type="Gene3D" id="3.40.710.10">
    <property type="entry name" value="DD-peptidase/beta-lactamase superfamily"/>
    <property type="match status" value="1"/>
</dbReference>
<keyword evidence="15" id="KW-0961">Cell wall biogenesis/degradation</keyword>
<accession>W8VZC1</accession>
<dbReference type="GO" id="GO:0009252">
    <property type="term" value="P:peptidoglycan biosynthetic process"/>
    <property type="evidence" value="ECO:0007669"/>
    <property type="project" value="UniProtKB-KW"/>
</dbReference>
<comment type="catalytic activity">
    <reaction evidence="17">
        <text>[GlcNAc-(1-&gt;4)-Mur2Ac(oyl-L-Ala-gamma-D-Glu-L-Lys-D-Ala-D-Ala)](n)-di-trans,octa-cis-undecaprenyl diphosphate + beta-D-GlcNAc-(1-&gt;4)-Mur2Ac(oyl-L-Ala-gamma-D-Glu-L-Lys-D-Ala-D-Ala)-di-trans,octa-cis-undecaprenyl diphosphate = [GlcNAc-(1-&gt;4)-Mur2Ac(oyl-L-Ala-gamma-D-Glu-L-Lys-D-Ala-D-Ala)](n+1)-di-trans,octa-cis-undecaprenyl diphosphate + di-trans,octa-cis-undecaprenyl diphosphate + H(+)</text>
        <dbReference type="Rhea" id="RHEA:23708"/>
        <dbReference type="Rhea" id="RHEA-COMP:9602"/>
        <dbReference type="Rhea" id="RHEA-COMP:9603"/>
        <dbReference type="ChEBI" id="CHEBI:15378"/>
        <dbReference type="ChEBI" id="CHEBI:58405"/>
        <dbReference type="ChEBI" id="CHEBI:60033"/>
        <dbReference type="ChEBI" id="CHEBI:78435"/>
        <dbReference type="EC" id="2.4.99.28"/>
    </reaction>
</comment>
<evidence type="ECO:0000313" key="22">
    <source>
        <dbReference type="Proteomes" id="UP000031760"/>
    </source>
</evidence>
<keyword evidence="14" id="KW-0511">Multifunctional enzyme</keyword>
<dbReference type="GO" id="GO:0030288">
    <property type="term" value="C:outer membrane-bounded periplasmic space"/>
    <property type="evidence" value="ECO:0007669"/>
    <property type="project" value="TreeGrafter"/>
</dbReference>
<dbReference type="AlphaFoldDB" id="W8VZC1"/>
<dbReference type="GO" id="GO:0071555">
    <property type="term" value="P:cell wall organization"/>
    <property type="evidence" value="ECO:0007669"/>
    <property type="project" value="UniProtKB-KW"/>
</dbReference>
<evidence type="ECO:0000259" key="19">
    <source>
        <dbReference type="Pfam" id="PF00905"/>
    </source>
</evidence>
<dbReference type="Pfam" id="PF00905">
    <property type="entry name" value="Transpeptidase"/>
    <property type="match status" value="1"/>
</dbReference>
<dbReference type="PANTHER" id="PTHR32282:SF11">
    <property type="entry name" value="PENICILLIN-BINDING PROTEIN 1B"/>
    <property type="match status" value="1"/>
</dbReference>
<evidence type="ECO:0000256" key="11">
    <source>
        <dbReference type="ARBA" id="ARBA00022960"/>
    </source>
</evidence>
<keyword evidence="18" id="KW-0812">Transmembrane</keyword>
<dbReference type="HOGENOM" id="CLU_006354_2_4_10"/>
<evidence type="ECO:0000259" key="20">
    <source>
        <dbReference type="Pfam" id="PF00912"/>
    </source>
</evidence>
<dbReference type="PANTHER" id="PTHR32282">
    <property type="entry name" value="BINDING PROTEIN TRANSPEPTIDASE, PUTATIVE-RELATED"/>
    <property type="match status" value="1"/>
</dbReference>
<dbReference type="InterPro" id="IPR023346">
    <property type="entry name" value="Lysozyme-like_dom_sf"/>
</dbReference>
<proteinExistence type="inferred from homology"/>
<evidence type="ECO:0000256" key="4">
    <source>
        <dbReference type="ARBA" id="ARBA00007739"/>
    </source>
</evidence>
<dbReference type="Pfam" id="PF00912">
    <property type="entry name" value="Transgly"/>
    <property type="match status" value="1"/>
</dbReference>
<comment type="similarity">
    <text evidence="3">In the C-terminal section; belongs to the transpeptidase family.</text>
</comment>
<comment type="subcellular location">
    <subcellularLocation>
        <location evidence="1">Cell membrane</location>
    </subcellularLocation>
</comment>
<comment type="similarity">
    <text evidence="4">In the N-terminal section; belongs to the glycosyltransferase 51 family.</text>
</comment>
<dbReference type="GO" id="GO:0008360">
    <property type="term" value="P:regulation of cell shape"/>
    <property type="evidence" value="ECO:0007669"/>
    <property type="project" value="UniProtKB-KW"/>
</dbReference>
<evidence type="ECO:0000256" key="17">
    <source>
        <dbReference type="ARBA" id="ARBA00049902"/>
    </source>
</evidence>
<evidence type="ECO:0000256" key="1">
    <source>
        <dbReference type="ARBA" id="ARBA00004236"/>
    </source>
</evidence>
<reference evidence="21 22" key="1">
    <citation type="journal article" date="2014" name="Proc. Natl. Acad. Sci. U.S.A.">
        <title>Functional characterization of flavobacteria rhodopsins reveals a unique class of light-driven chloride pump in bacteria.</title>
        <authorList>
            <person name="Yoshizawa S."/>
            <person name="Kumagai Y."/>
            <person name="Kim H."/>
            <person name="Ogura Y."/>
            <person name="Hayashi T."/>
            <person name="Iwasaki W."/>
            <person name="DeLong E.F."/>
            <person name="Kogure K."/>
        </authorList>
    </citation>
    <scope>NUCLEOTIDE SEQUENCE [LARGE SCALE GENOMIC DNA]</scope>
    <source>
        <strain evidence="21 22">S1-08</strain>
    </source>
</reference>
<gene>
    <name evidence="21" type="ORF">NMS_0307</name>
</gene>
<feature type="domain" description="Glycosyl transferase family 51" evidence="20">
    <location>
        <begin position="78"/>
        <end position="255"/>
    </location>
</feature>
<dbReference type="EMBL" id="AP014548">
    <property type="protein sequence ID" value="BAO54316.1"/>
    <property type="molecule type" value="Genomic_DNA"/>
</dbReference>
<keyword evidence="22" id="KW-1185">Reference proteome</keyword>
<evidence type="ECO:0000256" key="14">
    <source>
        <dbReference type="ARBA" id="ARBA00023268"/>
    </source>
</evidence>
<dbReference type="KEGG" id="nmf:NMS_0307"/>
<dbReference type="STRING" id="1454201.NMS_0307"/>
<evidence type="ECO:0000256" key="3">
    <source>
        <dbReference type="ARBA" id="ARBA00007090"/>
    </source>
</evidence>
<sequence length="787" mass="87916">MTTESTQNSFLSKGKDFLHYIKKHPFKSFGFAVLAGFAFVLLLFIGTWAGLFGHVPNSKELAKLENPITSTAYGSDKKPIATYYLQNRSNIEAEELNPYLVQALVATEDVRFYEHSGIDYRSYARVFIKSILMQQGKGGGSTVTQQIAKNVFGRKDLWFLSTPINKMREVIIAKRLESIYSKEELLLLYFNTVSFGENLYGIEMASQRFFSKTPSELSLSESATLVGVLKAPSYYNPRKNPINSTNRRNVVLQQMVKNNAITQEEADAAKTPIELKYSTPEKNSSLSGYYKEYIRQEFNEWAAENPGPDGETYDLELDGLQIYTTLQPNIQRYAEQTMERNMVRLQTLMDKHWTSKTTEGGKEAFIADLMAKQPIIKKMKQEGATDAQIANYLSKTKDRKYWEIGKGFEPRPQSVQDSIINSIIRLHTGILAMNSRSGAILGYLGGIDYGFSQIDNVKGKNQVGSTFKPITYLTALDQGIDPCRFYDNSLRTYSKYEDWQPKNSNGKYGGSYSLHGALANSVNTVSAALQLQVGVSNTIDKARRMGITSDIPEVPSIVLGTANISLMEMVTAYASISNGGNKVSPFMIQEIQDQEGNILYQAKPQYDGRVASGESIRELQQMMGEVLTNGTGAGFSNWNIPYNIIGKTGTTQNNGDGWFIAASPQVVIGSWVGARDKRVHFESTYMGSGANTAMPMVASMFKSLSSWSRPMLTNFEYDSPYFPCPDFAEQPAAEATDFFKSDSTYLETLRIKDSLFRNPPVVVDSVMIDSLQNILNTIKEETPVTEN</sequence>
<evidence type="ECO:0000256" key="15">
    <source>
        <dbReference type="ARBA" id="ARBA00023316"/>
    </source>
</evidence>
<dbReference type="GO" id="GO:0009002">
    <property type="term" value="F:serine-type D-Ala-D-Ala carboxypeptidase activity"/>
    <property type="evidence" value="ECO:0007669"/>
    <property type="project" value="UniProtKB-EC"/>
</dbReference>
<evidence type="ECO:0000256" key="13">
    <source>
        <dbReference type="ARBA" id="ARBA00023136"/>
    </source>
</evidence>
<comment type="pathway">
    <text evidence="2">Cell wall biogenesis; peptidoglycan biosynthesis.</text>
</comment>
<dbReference type="Gene3D" id="1.10.3810.10">
    <property type="entry name" value="Biosynthetic peptidoglycan transglycosylase-like"/>
    <property type="match status" value="1"/>
</dbReference>